<organism evidence="1 2">
    <name type="scientific">Candidatus Buchananbacteria bacterium CG10_big_fil_rev_8_21_14_0_10_42_9</name>
    <dbReference type="NCBI Taxonomy" id="1974526"/>
    <lineage>
        <taxon>Bacteria</taxon>
        <taxon>Candidatus Buchananiibacteriota</taxon>
    </lineage>
</organism>
<evidence type="ECO:0000313" key="1">
    <source>
        <dbReference type="EMBL" id="PIS04548.1"/>
    </source>
</evidence>
<dbReference type="Proteomes" id="UP000230935">
    <property type="component" value="Unassembled WGS sequence"/>
</dbReference>
<dbReference type="EMBL" id="PEZZ01000050">
    <property type="protein sequence ID" value="PIS04548.1"/>
    <property type="molecule type" value="Genomic_DNA"/>
</dbReference>
<accession>A0A2H0VZM4</accession>
<name>A0A2H0VZM4_9BACT</name>
<gene>
    <name evidence="1" type="ORF">COT81_05890</name>
</gene>
<comment type="caution">
    <text evidence="1">The sequence shown here is derived from an EMBL/GenBank/DDBJ whole genome shotgun (WGS) entry which is preliminary data.</text>
</comment>
<protein>
    <submittedName>
        <fullName evidence="1">Uncharacterized protein</fullName>
    </submittedName>
</protein>
<sequence>MINFGANIVFAPLVKNESPELVRLIDVRSGSTISLKEARLALRLHKAGKLSHFLRVVTFNTIFLANHPYCTEEYVDELYQTAMSIVKYYLPHVREEISCPMDLKYWAGRARIEGIIT</sequence>
<proteinExistence type="predicted"/>
<dbReference type="AlphaFoldDB" id="A0A2H0VZM4"/>
<evidence type="ECO:0000313" key="2">
    <source>
        <dbReference type="Proteomes" id="UP000230935"/>
    </source>
</evidence>
<reference evidence="2" key="1">
    <citation type="submission" date="2017-09" db="EMBL/GenBank/DDBJ databases">
        <title>Depth-based differentiation of microbial function through sediment-hosted aquifers and enrichment of novel symbionts in the deep terrestrial subsurface.</title>
        <authorList>
            <person name="Probst A.J."/>
            <person name="Ladd B."/>
            <person name="Jarett J.K."/>
            <person name="Geller-Mcgrath D.E."/>
            <person name="Sieber C.M.K."/>
            <person name="Emerson J.B."/>
            <person name="Anantharaman K."/>
            <person name="Thomas B.C."/>
            <person name="Malmstrom R."/>
            <person name="Stieglmeier M."/>
            <person name="Klingl A."/>
            <person name="Woyke T."/>
            <person name="Ryan C.M."/>
            <person name="Banfield J.F."/>
        </authorList>
    </citation>
    <scope>NUCLEOTIDE SEQUENCE [LARGE SCALE GENOMIC DNA]</scope>
</reference>